<reference evidence="10 11" key="1">
    <citation type="submission" date="2014-12" db="EMBL/GenBank/DDBJ databases">
        <title>Comparative genomics of the lactic acid bacteria isolated from the honey bee gut.</title>
        <authorList>
            <person name="Ellegaard K.M."/>
            <person name="Tamarit D."/>
            <person name="Javelind E."/>
            <person name="Olofsson T."/>
            <person name="Andersson S.G."/>
            <person name="Vasquez A."/>
        </authorList>
    </citation>
    <scope>NUCLEOTIDE SEQUENCE [LARGE SCALE GENOMIC DNA]</scope>
    <source>
        <strain evidence="10 11">Bin7</strain>
    </source>
</reference>
<keyword evidence="6 7" id="KW-0472">Membrane</keyword>
<evidence type="ECO:0000256" key="2">
    <source>
        <dbReference type="ARBA" id="ARBA00022448"/>
    </source>
</evidence>
<sequence>MSSATLDMSSLGKGLKAPGPSATVPGGENVPENHHKVLKPSLVAIYAVLIVLAVVWIIPVVYTITTSFKSPQEFLKNAYNFLPAHWVTVNYLTLLQASASYPVFNWLGNSLIISLSHGILAVCVVALAGYGYSRINFKGRDTLFFVLLLISMFPGVVNMIPSYRIVATFGWINSYWSCIIPGLGNVANIFLVRNFMKGIPKEIDEAAEIDGAGDFRIFRSIMLPSIRPILIVIFLFAFTGAWNDFLWPTLVFNDIKKTPVTAGLQLLGNQMMQYNQMGTLCAATCLAIIPTLLLFVFAQRYFLQSLNITSGLKG</sequence>
<feature type="domain" description="ABC transmembrane type-1" evidence="9">
    <location>
        <begin position="107"/>
        <end position="298"/>
    </location>
</feature>
<dbReference type="Pfam" id="PF00528">
    <property type="entry name" value="BPD_transp_1"/>
    <property type="match status" value="1"/>
</dbReference>
<feature type="transmembrane region" description="Helical" evidence="7">
    <location>
        <begin position="142"/>
        <end position="160"/>
    </location>
</feature>
<evidence type="ECO:0000256" key="3">
    <source>
        <dbReference type="ARBA" id="ARBA00022475"/>
    </source>
</evidence>
<feature type="transmembrane region" description="Helical" evidence="7">
    <location>
        <begin position="225"/>
        <end position="242"/>
    </location>
</feature>
<evidence type="ECO:0000256" key="5">
    <source>
        <dbReference type="ARBA" id="ARBA00022989"/>
    </source>
</evidence>
<accession>A0A0F4L1U6</accession>
<evidence type="ECO:0000256" key="8">
    <source>
        <dbReference type="SAM" id="MobiDB-lite"/>
    </source>
</evidence>
<keyword evidence="3" id="KW-1003">Cell membrane</keyword>
<keyword evidence="2 7" id="KW-0813">Transport</keyword>
<evidence type="ECO:0000313" key="10">
    <source>
        <dbReference type="EMBL" id="KJY52213.1"/>
    </source>
</evidence>
<organism evidence="10 11">
    <name type="scientific">Bifidobacterium mellis</name>
    <dbReference type="NCBI Taxonomy" id="1293823"/>
    <lineage>
        <taxon>Bacteria</taxon>
        <taxon>Bacillati</taxon>
        <taxon>Actinomycetota</taxon>
        <taxon>Actinomycetes</taxon>
        <taxon>Bifidobacteriales</taxon>
        <taxon>Bifidobacteriaceae</taxon>
        <taxon>Bifidobacterium</taxon>
    </lineage>
</organism>
<dbReference type="RefSeq" id="WP_231578789.1">
    <property type="nucleotide sequence ID" value="NZ_KQ033885.1"/>
</dbReference>
<dbReference type="Proteomes" id="UP000033567">
    <property type="component" value="Unassembled WGS sequence"/>
</dbReference>
<proteinExistence type="inferred from homology"/>
<feature type="region of interest" description="Disordered" evidence="8">
    <location>
        <begin position="1"/>
        <end position="29"/>
    </location>
</feature>
<feature type="transmembrane region" description="Helical" evidence="7">
    <location>
        <begin position="277"/>
        <end position="298"/>
    </location>
</feature>
<protein>
    <recommendedName>
        <fullName evidence="9">ABC transmembrane type-1 domain-containing protein</fullName>
    </recommendedName>
</protein>
<dbReference type="Gene3D" id="1.10.3720.10">
    <property type="entry name" value="MetI-like"/>
    <property type="match status" value="1"/>
</dbReference>
<evidence type="ECO:0000259" key="9">
    <source>
        <dbReference type="PROSITE" id="PS50928"/>
    </source>
</evidence>
<evidence type="ECO:0000256" key="7">
    <source>
        <dbReference type="RuleBase" id="RU363032"/>
    </source>
</evidence>
<name>A0A0F4L1U6_9BIFI</name>
<dbReference type="InterPro" id="IPR035906">
    <property type="entry name" value="MetI-like_sf"/>
</dbReference>
<evidence type="ECO:0000256" key="1">
    <source>
        <dbReference type="ARBA" id="ARBA00004651"/>
    </source>
</evidence>
<evidence type="ECO:0000256" key="4">
    <source>
        <dbReference type="ARBA" id="ARBA00022692"/>
    </source>
</evidence>
<comment type="subcellular location">
    <subcellularLocation>
        <location evidence="1 7">Cell membrane</location>
        <topology evidence="1 7">Multi-pass membrane protein</topology>
    </subcellularLocation>
</comment>
<keyword evidence="4 7" id="KW-0812">Transmembrane</keyword>
<feature type="transmembrane region" description="Helical" evidence="7">
    <location>
        <begin position="111"/>
        <end position="130"/>
    </location>
</feature>
<gene>
    <name evidence="10" type="ORF">JF70_03030</name>
</gene>
<dbReference type="PROSITE" id="PS50928">
    <property type="entry name" value="ABC_TM1"/>
    <property type="match status" value="1"/>
</dbReference>
<feature type="transmembrane region" description="Helical" evidence="7">
    <location>
        <begin position="43"/>
        <end position="65"/>
    </location>
</feature>
<dbReference type="SUPFAM" id="SSF161098">
    <property type="entry name" value="MetI-like"/>
    <property type="match status" value="1"/>
</dbReference>
<comment type="similarity">
    <text evidence="7">Belongs to the binding-protein-dependent transport system permease family.</text>
</comment>
<dbReference type="PANTHER" id="PTHR43744">
    <property type="entry name" value="ABC TRANSPORTER PERMEASE PROTEIN MG189-RELATED-RELATED"/>
    <property type="match status" value="1"/>
</dbReference>
<dbReference type="CDD" id="cd06261">
    <property type="entry name" value="TM_PBP2"/>
    <property type="match status" value="1"/>
</dbReference>
<keyword evidence="11" id="KW-1185">Reference proteome</keyword>
<keyword evidence="5 7" id="KW-1133">Transmembrane helix</keyword>
<dbReference type="AlphaFoldDB" id="A0A0F4L1U6"/>
<dbReference type="PATRIC" id="fig|1684.5.peg.320"/>
<dbReference type="EMBL" id="JWMF01000003">
    <property type="protein sequence ID" value="KJY52213.1"/>
    <property type="molecule type" value="Genomic_DNA"/>
</dbReference>
<evidence type="ECO:0000256" key="6">
    <source>
        <dbReference type="ARBA" id="ARBA00023136"/>
    </source>
</evidence>
<dbReference type="GO" id="GO:0005886">
    <property type="term" value="C:plasma membrane"/>
    <property type="evidence" value="ECO:0007669"/>
    <property type="project" value="UniProtKB-SubCell"/>
</dbReference>
<comment type="caution">
    <text evidence="10">The sequence shown here is derived from an EMBL/GenBank/DDBJ whole genome shotgun (WGS) entry which is preliminary data.</text>
</comment>
<dbReference type="GO" id="GO:0055085">
    <property type="term" value="P:transmembrane transport"/>
    <property type="evidence" value="ECO:0007669"/>
    <property type="project" value="InterPro"/>
</dbReference>
<feature type="transmembrane region" description="Helical" evidence="7">
    <location>
        <begin position="77"/>
        <end position="99"/>
    </location>
</feature>
<evidence type="ECO:0000313" key="11">
    <source>
        <dbReference type="Proteomes" id="UP000033567"/>
    </source>
</evidence>
<feature type="transmembrane region" description="Helical" evidence="7">
    <location>
        <begin position="172"/>
        <end position="192"/>
    </location>
</feature>
<dbReference type="PANTHER" id="PTHR43744:SF12">
    <property type="entry name" value="ABC TRANSPORTER PERMEASE PROTEIN MG189-RELATED"/>
    <property type="match status" value="1"/>
</dbReference>
<dbReference type="InterPro" id="IPR000515">
    <property type="entry name" value="MetI-like"/>
</dbReference>